<evidence type="ECO:0000256" key="1">
    <source>
        <dbReference type="ARBA" id="ARBA00004370"/>
    </source>
</evidence>
<proteinExistence type="inferred from homology"/>
<dbReference type="GO" id="GO:0008137">
    <property type="term" value="F:NADH dehydrogenase (ubiquinone) activity"/>
    <property type="evidence" value="ECO:0007669"/>
    <property type="project" value="UniProtKB-UniRule"/>
</dbReference>
<evidence type="ECO:0000256" key="4">
    <source>
        <dbReference type="ARBA" id="ARBA00022448"/>
    </source>
</evidence>
<feature type="transmembrane region" description="Helical" evidence="9">
    <location>
        <begin position="57"/>
        <end position="78"/>
    </location>
</feature>
<evidence type="ECO:0000256" key="6">
    <source>
        <dbReference type="ARBA" id="ARBA00022989"/>
    </source>
</evidence>
<dbReference type="InterPro" id="IPR038430">
    <property type="entry name" value="NDAH_ubi_oxred_su3_sf"/>
</dbReference>
<geneLocation type="mitochondrion" evidence="10"/>
<dbReference type="GO" id="GO:0031966">
    <property type="term" value="C:mitochondrial membrane"/>
    <property type="evidence" value="ECO:0007669"/>
    <property type="project" value="UniProtKB-SubCell"/>
</dbReference>
<evidence type="ECO:0000256" key="2">
    <source>
        <dbReference type="ARBA" id="ARBA00008472"/>
    </source>
</evidence>
<comment type="catalytic activity">
    <reaction evidence="8 9">
        <text>a ubiquinone + NADH + 5 H(+)(in) = a ubiquinol + NAD(+) + 4 H(+)(out)</text>
        <dbReference type="Rhea" id="RHEA:29091"/>
        <dbReference type="Rhea" id="RHEA-COMP:9565"/>
        <dbReference type="Rhea" id="RHEA-COMP:9566"/>
        <dbReference type="ChEBI" id="CHEBI:15378"/>
        <dbReference type="ChEBI" id="CHEBI:16389"/>
        <dbReference type="ChEBI" id="CHEBI:17976"/>
        <dbReference type="ChEBI" id="CHEBI:57540"/>
        <dbReference type="ChEBI" id="CHEBI:57945"/>
        <dbReference type="EC" id="7.1.1.2"/>
    </reaction>
</comment>
<keyword evidence="5 9" id="KW-0812">Transmembrane</keyword>
<comment type="similarity">
    <text evidence="2 9">Belongs to the complex I subunit 3 family.</text>
</comment>
<feature type="transmembrane region" description="Helical" evidence="9">
    <location>
        <begin position="6"/>
        <end position="25"/>
    </location>
</feature>
<protein>
    <recommendedName>
        <fullName evidence="3 9">NADH-ubiquinone oxidoreductase chain 3</fullName>
        <ecNumber evidence="9">7.1.1.2</ecNumber>
    </recommendedName>
</protein>
<dbReference type="EMBL" id="MK007965">
    <property type="protein sequence ID" value="QGT15731.1"/>
    <property type="molecule type" value="Genomic_DNA"/>
</dbReference>
<sequence length="116" mass="13503">MVFILSTALIFITISVFLFLLAMILSKKNLQETEKNSVFECGFEPEKFKYPLFSLKFYIITIIFLIFDVEIALLLPLIKSINNISTMIWLNSNLIFLLILILGTLVELNMKSFDWK</sequence>
<gene>
    <name evidence="10" type="primary">nad3</name>
</gene>
<keyword evidence="4 9" id="KW-0813">Transport</keyword>
<keyword evidence="9" id="KW-0679">Respiratory chain</keyword>
<name>A0A7L4XR73_9CRUS</name>
<dbReference type="PANTHER" id="PTHR11058:SF9">
    <property type="entry name" value="NADH-UBIQUINONE OXIDOREDUCTASE CHAIN 3"/>
    <property type="match status" value="1"/>
</dbReference>
<evidence type="ECO:0000256" key="3">
    <source>
        <dbReference type="ARBA" id="ARBA00021007"/>
    </source>
</evidence>
<dbReference type="EC" id="7.1.1.2" evidence="9"/>
<comment type="subcellular location">
    <subcellularLocation>
        <location evidence="1">Membrane</location>
    </subcellularLocation>
    <subcellularLocation>
        <location evidence="9">Mitochondrion membrane</location>
        <topology evidence="9">Multi-pass membrane protein</topology>
    </subcellularLocation>
</comment>
<dbReference type="Gene3D" id="1.20.58.1610">
    <property type="entry name" value="NADH:ubiquinone/plastoquinone oxidoreductase, chain 3"/>
    <property type="match status" value="1"/>
</dbReference>
<organism evidence="10">
    <name type="scientific">Tachaea chinensis</name>
    <dbReference type="NCBI Taxonomy" id="1862870"/>
    <lineage>
        <taxon>Eukaryota</taxon>
        <taxon>Metazoa</taxon>
        <taxon>Ecdysozoa</taxon>
        <taxon>Arthropoda</taxon>
        <taxon>Crustacea</taxon>
        <taxon>Multicrustacea</taxon>
        <taxon>Malacostraca</taxon>
        <taxon>Eumalacostraca</taxon>
        <taxon>Peracarida</taxon>
        <taxon>Isopoda</taxon>
        <taxon>Corallanidae</taxon>
        <taxon>Tachaea</taxon>
    </lineage>
</organism>
<dbReference type="AlphaFoldDB" id="A0A7L4XR73"/>
<evidence type="ECO:0000256" key="5">
    <source>
        <dbReference type="ARBA" id="ARBA00022692"/>
    </source>
</evidence>
<keyword evidence="6 9" id="KW-1133">Transmembrane helix</keyword>
<feature type="transmembrane region" description="Helical" evidence="9">
    <location>
        <begin position="84"/>
        <end position="106"/>
    </location>
</feature>
<keyword evidence="9" id="KW-1278">Translocase</keyword>
<reference evidence="10" key="1">
    <citation type="submission" date="2018-10" db="EMBL/GenBank/DDBJ databases">
        <title>Complete mitochondrial genome of Tachaea chinensis Thielemann (Crustacea: Isopoda: Corallanidae).</title>
        <authorList>
            <person name="Zhao Y."/>
            <person name="Zhu X."/>
            <person name="Li Y."/>
        </authorList>
    </citation>
    <scope>NUCLEOTIDE SEQUENCE</scope>
</reference>
<dbReference type="PANTHER" id="PTHR11058">
    <property type="entry name" value="NADH-UBIQUINONE OXIDOREDUCTASE CHAIN 3"/>
    <property type="match status" value="1"/>
</dbReference>
<evidence type="ECO:0000313" key="10">
    <source>
        <dbReference type="EMBL" id="QGT15731.1"/>
    </source>
</evidence>
<keyword evidence="9" id="KW-0249">Electron transport</keyword>
<evidence type="ECO:0000256" key="9">
    <source>
        <dbReference type="RuleBase" id="RU003640"/>
    </source>
</evidence>
<evidence type="ECO:0000256" key="7">
    <source>
        <dbReference type="ARBA" id="ARBA00023136"/>
    </source>
</evidence>
<keyword evidence="9 10" id="KW-0496">Mitochondrion</keyword>
<dbReference type="Pfam" id="PF00507">
    <property type="entry name" value="Oxidored_q4"/>
    <property type="match status" value="1"/>
</dbReference>
<keyword evidence="7 9" id="KW-0472">Membrane</keyword>
<accession>A0A7L4XR73</accession>
<comment type="function">
    <text evidence="9">Core subunit of the mitochondrial membrane respiratory chain NADH dehydrogenase (Complex I) which catalyzes electron transfer from NADH through the respiratory chain, using ubiquinone as an electron acceptor. Essential for the catalytic activity of complex I.</text>
</comment>
<keyword evidence="9" id="KW-0520">NAD</keyword>
<keyword evidence="9" id="KW-0830">Ubiquinone</keyword>
<dbReference type="GO" id="GO:0030964">
    <property type="term" value="C:NADH dehydrogenase complex"/>
    <property type="evidence" value="ECO:0007669"/>
    <property type="project" value="TreeGrafter"/>
</dbReference>
<evidence type="ECO:0000256" key="8">
    <source>
        <dbReference type="ARBA" id="ARBA00049551"/>
    </source>
</evidence>
<dbReference type="InterPro" id="IPR000440">
    <property type="entry name" value="NADH_UbQ/plastoQ_OxRdtase_su3"/>
</dbReference>